<gene>
    <name evidence="3" type="ORF">OBRU01_05791</name>
</gene>
<feature type="compositionally biased region" description="Basic and acidic residues" evidence="1">
    <location>
        <begin position="116"/>
        <end position="131"/>
    </location>
</feature>
<dbReference type="EMBL" id="JTDY01000633">
    <property type="protein sequence ID" value="KOB76401.1"/>
    <property type="molecule type" value="Genomic_DNA"/>
</dbReference>
<feature type="chain" id="PRO_5005573566" evidence="2">
    <location>
        <begin position="20"/>
        <end position="264"/>
    </location>
</feature>
<feature type="non-terminal residue" evidence="3">
    <location>
        <position position="264"/>
    </location>
</feature>
<dbReference type="Proteomes" id="UP000037510">
    <property type="component" value="Unassembled WGS sequence"/>
</dbReference>
<organism evidence="3 4">
    <name type="scientific">Operophtera brumata</name>
    <name type="common">Winter moth</name>
    <name type="synonym">Phalaena brumata</name>
    <dbReference type="NCBI Taxonomy" id="104452"/>
    <lineage>
        <taxon>Eukaryota</taxon>
        <taxon>Metazoa</taxon>
        <taxon>Ecdysozoa</taxon>
        <taxon>Arthropoda</taxon>
        <taxon>Hexapoda</taxon>
        <taxon>Insecta</taxon>
        <taxon>Pterygota</taxon>
        <taxon>Neoptera</taxon>
        <taxon>Endopterygota</taxon>
        <taxon>Lepidoptera</taxon>
        <taxon>Glossata</taxon>
        <taxon>Ditrysia</taxon>
        <taxon>Geometroidea</taxon>
        <taxon>Geometridae</taxon>
        <taxon>Larentiinae</taxon>
        <taxon>Operophtera</taxon>
    </lineage>
</organism>
<evidence type="ECO:0000313" key="3">
    <source>
        <dbReference type="EMBL" id="KOB76401.1"/>
    </source>
</evidence>
<dbReference type="AlphaFoldDB" id="A0A0L7LMF4"/>
<name>A0A0L7LMF4_OPEBR</name>
<feature type="signal peptide" evidence="2">
    <location>
        <begin position="1"/>
        <end position="19"/>
    </location>
</feature>
<keyword evidence="2" id="KW-0732">Signal</keyword>
<feature type="region of interest" description="Disordered" evidence="1">
    <location>
        <begin position="203"/>
        <end position="242"/>
    </location>
</feature>
<protein>
    <submittedName>
        <fullName evidence="3">72 kDa inositol polyphosphate 5-phosphatase</fullName>
    </submittedName>
</protein>
<keyword evidence="4" id="KW-1185">Reference proteome</keyword>
<evidence type="ECO:0000256" key="2">
    <source>
        <dbReference type="SAM" id="SignalP"/>
    </source>
</evidence>
<accession>A0A0L7LMF4</accession>
<comment type="caution">
    <text evidence="3">The sequence shown here is derived from an EMBL/GenBank/DDBJ whole genome shotgun (WGS) entry which is preliminary data.</text>
</comment>
<evidence type="ECO:0000256" key="1">
    <source>
        <dbReference type="SAM" id="MobiDB-lite"/>
    </source>
</evidence>
<evidence type="ECO:0000313" key="4">
    <source>
        <dbReference type="Proteomes" id="UP000037510"/>
    </source>
</evidence>
<feature type="region of interest" description="Disordered" evidence="1">
    <location>
        <begin position="115"/>
        <end position="134"/>
    </location>
</feature>
<proteinExistence type="predicted"/>
<reference evidence="3 4" key="1">
    <citation type="journal article" date="2015" name="Genome Biol. Evol.">
        <title>The genome of winter moth (Operophtera brumata) provides a genomic perspective on sexual dimorphism and phenology.</title>
        <authorList>
            <person name="Derks M.F."/>
            <person name="Smit S."/>
            <person name="Salis L."/>
            <person name="Schijlen E."/>
            <person name="Bossers A."/>
            <person name="Mateman C."/>
            <person name="Pijl A.S."/>
            <person name="de Ridder D."/>
            <person name="Groenen M.A."/>
            <person name="Visser M.E."/>
            <person name="Megens H.J."/>
        </authorList>
    </citation>
    <scope>NUCLEOTIDE SEQUENCE [LARGE SCALE GENOMIC DNA]</scope>
    <source>
        <strain evidence="3">WM2013NL</strain>
        <tissue evidence="3">Head and thorax</tissue>
    </source>
</reference>
<sequence>MDLKTVLIFVIAFIGKSAGQQLRCYACSFSSSDSDQSCLTITDDTNTVDCPFTYCTIFRQDSHYSDANAEVGESPRNCSAEPIYNNARHRSDHTHNDDENNPKCCRTFFRRSRPRSLVENHPPKEETHSRDCSPCNNSNTLSDQTISCSQSKSEDIPKATIKFPKKDDPRKCFEHSGSFEGIKTKNKLLEKRLSADHLITSESKSLYRSSSPESDRSCSLDRKRRSKSTIARSSSRAGSTDSLARNSLLAAQVLRLIPTQEARE</sequence>
<feature type="compositionally biased region" description="Polar residues" evidence="1">
    <location>
        <begin position="228"/>
        <end position="242"/>
    </location>
</feature>